<dbReference type="AlphaFoldDB" id="A0ABD5VA97"/>
<organism evidence="1 2">
    <name type="scientific">Halalkalicoccus tibetensis</name>
    <dbReference type="NCBI Taxonomy" id="175632"/>
    <lineage>
        <taxon>Archaea</taxon>
        <taxon>Methanobacteriati</taxon>
        <taxon>Methanobacteriota</taxon>
        <taxon>Stenosarchaea group</taxon>
        <taxon>Halobacteria</taxon>
        <taxon>Halobacteriales</taxon>
        <taxon>Halococcaceae</taxon>
        <taxon>Halalkalicoccus</taxon>
    </lineage>
</organism>
<dbReference type="PANTHER" id="PTHR42941">
    <property type="entry name" value="SLL1037 PROTEIN"/>
    <property type="match status" value="1"/>
</dbReference>
<sequence>MSYDRRELLAQMGGAGTIIVAGCLDDVRDAGGGGGDEGEWSLGTSSEGSSSFRIGSGYAEFIEREDISETVNLEAVVTEGTGASYRRTDSGDFEVGGSTTEALGSSIEDGVYDGEEMQNAENIRQIQGYMGFYNFVIGNREAGIETWEDLEGRSVAVSSAGAAARVPYEEVLDFGIGMDNIDAEYMAFADIPEAMRAGQIDAAVTWASNRSVPIGWFQEIDATVNWVALEFDDDLVEHVENDLEYSEYAQLDEGEVDDITEGYGEPIDTFTLTYLWVTLAERDPEVIYEMCEITDEYGEDMYEEENIMGFFTDPDDYVGNLHPDVPVHEGAYNYYQDIGIWDDYDLTAPPEAEE</sequence>
<gene>
    <name evidence="1" type="ORF">ACFQGH_17790</name>
</gene>
<name>A0ABD5VA97_9EURY</name>
<accession>A0ABD5VA97</accession>
<dbReference type="Pfam" id="PF16868">
    <property type="entry name" value="NMT1_3"/>
    <property type="match status" value="1"/>
</dbReference>
<dbReference type="Gene3D" id="3.40.190.10">
    <property type="entry name" value="Periplasmic binding protein-like II"/>
    <property type="match status" value="2"/>
</dbReference>
<dbReference type="SUPFAM" id="SSF53850">
    <property type="entry name" value="Periplasmic binding protein-like II"/>
    <property type="match status" value="1"/>
</dbReference>
<evidence type="ECO:0000313" key="2">
    <source>
        <dbReference type="Proteomes" id="UP001596312"/>
    </source>
</evidence>
<dbReference type="PROSITE" id="PS51257">
    <property type="entry name" value="PROKAR_LIPOPROTEIN"/>
    <property type="match status" value="1"/>
</dbReference>
<comment type="caution">
    <text evidence="1">The sequence shown here is derived from an EMBL/GenBank/DDBJ whole genome shotgun (WGS) entry which is preliminary data.</text>
</comment>
<reference evidence="1 2" key="1">
    <citation type="journal article" date="2019" name="Int. J. Syst. Evol. Microbiol.">
        <title>The Global Catalogue of Microorganisms (GCM) 10K type strain sequencing project: providing services to taxonomists for standard genome sequencing and annotation.</title>
        <authorList>
            <consortium name="The Broad Institute Genomics Platform"/>
            <consortium name="The Broad Institute Genome Sequencing Center for Infectious Disease"/>
            <person name="Wu L."/>
            <person name="Ma J."/>
        </authorList>
    </citation>
    <scope>NUCLEOTIDE SEQUENCE [LARGE SCALE GENOMIC DNA]</scope>
    <source>
        <strain evidence="1 2">CGMCC 1.3240</strain>
    </source>
</reference>
<proteinExistence type="predicted"/>
<dbReference type="Proteomes" id="UP001596312">
    <property type="component" value="Unassembled WGS sequence"/>
</dbReference>
<protein>
    <submittedName>
        <fullName evidence="1">TAXI family TRAP transporter solute-binding subunit</fullName>
    </submittedName>
</protein>
<keyword evidence="2" id="KW-1185">Reference proteome</keyword>
<dbReference type="RefSeq" id="WP_340605623.1">
    <property type="nucleotide sequence ID" value="NZ_JBBMXV010000006.1"/>
</dbReference>
<dbReference type="EMBL" id="JBHSXQ010000006">
    <property type="protein sequence ID" value="MFC6907044.1"/>
    <property type="molecule type" value="Genomic_DNA"/>
</dbReference>
<dbReference type="InterPro" id="IPR011852">
    <property type="entry name" value="TRAP_TAXI"/>
</dbReference>
<evidence type="ECO:0000313" key="1">
    <source>
        <dbReference type="EMBL" id="MFC6907044.1"/>
    </source>
</evidence>
<dbReference type="PANTHER" id="PTHR42941:SF1">
    <property type="entry name" value="SLL1037 PROTEIN"/>
    <property type="match status" value="1"/>
</dbReference>